<dbReference type="InterPro" id="IPR016130">
    <property type="entry name" value="Tyr_Pase_AS"/>
</dbReference>
<dbReference type="AlphaFoldDB" id="A0A419QZG4"/>
<proteinExistence type="inferred from homology"/>
<keyword evidence="4" id="KW-1185">Reference proteome</keyword>
<evidence type="ECO:0000256" key="2">
    <source>
        <dbReference type="SAM" id="MobiDB-lite"/>
    </source>
</evidence>
<dbReference type="PANTHER" id="PTHR31126">
    <property type="entry name" value="TYROSINE-PROTEIN PHOSPHATASE"/>
    <property type="match status" value="1"/>
</dbReference>
<dbReference type="Proteomes" id="UP000284322">
    <property type="component" value="Unassembled WGS sequence"/>
</dbReference>
<dbReference type="Gene3D" id="3.90.190.10">
    <property type="entry name" value="Protein tyrosine phosphatase superfamily"/>
    <property type="match status" value="1"/>
</dbReference>
<dbReference type="Pfam" id="PF13350">
    <property type="entry name" value="Y_phosphatase3"/>
    <property type="match status" value="1"/>
</dbReference>
<accession>A0A419QZG4</accession>
<feature type="region of interest" description="Disordered" evidence="2">
    <location>
        <begin position="1"/>
        <end position="29"/>
    </location>
</feature>
<evidence type="ECO:0000256" key="1">
    <source>
        <dbReference type="ARBA" id="ARBA00009580"/>
    </source>
</evidence>
<dbReference type="PANTHER" id="PTHR31126:SF1">
    <property type="entry name" value="TYROSINE SPECIFIC PROTEIN PHOSPHATASES DOMAIN-CONTAINING PROTEIN"/>
    <property type="match status" value="1"/>
</dbReference>
<evidence type="ECO:0000313" key="3">
    <source>
        <dbReference type="EMBL" id="RJX66382.1"/>
    </source>
</evidence>
<dbReference type="EMBL" id="RAHJ01000020">
    <property type="protein sequence ID" value="RJX66382.1"/>
    <property type="molecule type" value="Genomic_DNA"/>
</dbReference>
<dbReference type="GO" id="GO:0004721">
    <property type="term" value="F:phosphoprotein phosphatase activity"/>
    <property type="evidence" value="ECO:0007669"/>
    <property type="project" value="InterPro"/>
</dbReference>
<protein>
    <submittedName>
        <fullName evidence="3">Tyrosine-protein phosphatase</fullName>
    </submittedName>
</protein>
<reference evidence="3 4" key="1">
    <citation type="submission" date="2018-09" db="EMBL/GenBank/DDBJ databases">
        <title>Altererythrobacter sp.Ery1 and Ery12, the genome sequencing of novel strains in genus Alterythrobacter.</title>
        <authorList>
            <person name="Cheng H."/>
            <person name="Wu Y.-H."/>
            <person name="Fang C."/>
            <person name="Xu X.-W."/>
        </authorList>
    </citation>
    <scope>NUCLEOTIDE SEQUENCE [LARGE SCALE GENOMIC DNA]</scope>
    <source>
        <strain evidence="3 4">Ery12</strain>
    </source>
</reference>
<gene>
    <name evidence="3" type="ORF">D6858_12785</name>
</gene>
<dbReference type="InterPro" id="IPR029021">
    <property type="entry name" value="Prot-tyrosine_phosphatase-like"/>
</dbReference>
<comment type="caution">
    <text evidence="3">The sequence shown here is derived from an EMBL/GenBank/DDBJ whole genome shotgun (WGS) entry which is preliminary data.</text>
</comment>
<name>A0A419QZG4_9SPHN</name>
<sequence>MSEQNTEIPGEVNPGETNPRETNPRETYDAADGRVLIFDGIHNFRDYGGYAADGGRLRRGVLWRSGHHRDASEGDLARLDQIGLKTVFDLRGNSEREKHPCRRSAGFDAEVILFDGETASGVAPHEEAAQGEGPEENAHRRMRWVYRSIPFRPTLNTVLRQYYDVLATRDAPSLVHCFAGKDRTGIAVWVLHRLLGVHPDDAMEDYLLTNTAGNNEARIDAAIAAMRATGQEVDERRMRVVMGVAPEYLDVATGLLTERYGSVEAYAEAELGVDKGKVERLRAMLVA</sequence>
<dbReference type="PROSITE" id="PS00383">
    <property type="entry name" value="TYR_PHOSPHATASE_1"/>
    <property type="match status" value="1"/>
</dbReference>
<comment type="similarity">
    <text evidence="1">Belongs to the protein-tyrosine phosphatase family.</text>
</comment>
<evidence type="ECO:0000313" key="4">
    <source>
        <dbReference type="Proteomes" id="UP000284322"/>
    </source>
</evidence>
<dbReference type="InterPro" id="IPR026893">
    <property type="entry name" value="Tyr/Ser_Pase_IphP-type"/>
</dbReference>
<organism evidence="3 4">
    <name type="scientific">Tsuneonella suprasediminis</name>
    <dbReference type="NCBI Taxonomy" id="2306996"/>
    <lineage>
        <taxon>Bacteria</taxon>
        <taxon>Pseudomonadati</taxon>
        <taxon>Pseudomonadota</taxon>
        <taxon>Alphaproteobacteria</taxon>
        <taxon>Sphingomonadales</taxon>
        <taxon>Erythrobacteraceae</taxon>
        <taxon>Tsuneonella</taxon>
    </lineage>
</organism>
<feature type="compositionally biased region" description="Basic and acidic residues" evidence="2">
    <location>
        <begin position="18"/>
        <end position="29"/>
    </location>
</feature>
<dbReference type="SUPFAM" id="SSF52799">
    <property type="entry name" value="(Phosphotyrosine protein) phosphatases II"/>
    <property type="match status" value="1"/>
</dbReference>
<dbReference type="RefSeq" id="WP_120111162.1">
    <property type="nucleotide sequence ID" value="NZ_RAHJ01000020.1"/>
</dbReference>
<dbReference type="OrthoDB" id="1188001at2"/>